<keyword evidence="1" id="KW-0472">Membrane</keyword>
<keyword evidence="3" id="KW-1185">Reference proteome</keyword>
<organism evidence="2 3">
    <name type="scientific">Clunio marinus</name>
    <dbReference type="NCBI Taxonomy" id="568069"/>
    <lineage>
        <taxon>Eukaryota</taxon>
        <taxon>Metazoa</taxon>
        <taxon>Ecdysozoa</taxon>
        <taxon>Arthropoda</taxon>
        <taxon>Hexapoda</taxon>
        <taxon>Insecta</taxon>
        <taxon>Pterygota</taxon>
        <taxon>Neoptera</taxon>
        <taxon>Endopterygota</taxon>
        <taxon>Diptera</taxon>
        <taxon>Nematocera</taxon>
        <taxon>Chironomoidea</taxon>
        <taxon>Chironomidae</taxon>
        <taxon>Clunio</taxon>
    </lineage>
</organism>
<proteinExistence type="predicted"/>
<dbReference type="AlphaFoldDB" id="A0A1J1II22"/>
<dbReference type="OrthoDB" id="7775175at2759"/>
<sequence>MIGNNSQIFILSGNTSIHSQVNGCTLPGSSEAIRRRTKKNRKQPVIDVIVVLVALPSLMILALFLEASTRGNWLETSHSRFIVLGLGFALAAVCLAICMYVTSRLGGKLWTGAIPSDNLNPQFSYYNPRLNINEINDHPPSYDLCMGYDIPPPPYHAVVIDPIMGDANKFSESCSKYVAIQHI</sequence>
<accession>A0A1J1II22</accession>
<reference evidence="2 3" key="1">
    <citation type="submission" date="2015-04" db="EMBL/GenBank/DDBJ databases">
        <authorList>
            <person name="Syromyatnikov M.Y."/>
            <person name="Popov V.N."/>
        </authorList>
    </citation>
    <scope>NUCLEOTIDE SEQUENCE [LARGE SCALE GENOMIC DNA]</scope>
</reference>
<evidence type="ECO:0000313" key="2">
    <source>
        <dbReference type="EMBL" id="CRK99418.1"/>
    </source>
</evidence>
<keyword evidence="1" id="KW-1133">Transmembrane helix</keyword>
<evidence type="ECO:0000256" key="1">
    <source>
        <dbReference type="SAM" id="Phobius"/>
    </source>
</evidence>
<feature type="transmembrane region" description="Helical" evidence="1">
    <location>
        <begin position="44"/>
        <end position="65"/>
    </location>
</feature>
<feature type="transmembrane region" description="Helical" evidence="1">
    <location>
        <begin position="81"/>
        <end position="101"/>
    </location>
</feature>
<keyword evidence="1" id="KW-0812">Transmembrane</keyword>
<dbReference type="EMBL" id="CVRI01000050">
    <property type="protein sequence ID" value="CRK99418.1"/>
    <property type="molecule type" value="Genomic_DNA"/>
</dbReference>
<evidence type="ECO:0000313" key="3">
    <source>
        <dbReference type="Proteomes" id="UP000183832"/>
    </source>
</evidence>
<gene>
    <name evidence="2" type="primary">putative GK25824</name>
    <name evidence="2" type="ORF">CLUMA_CG012593</name>
</gene>
<name>A0A1J1II22_9DIPT</name>
<protein>
    <submittedName>
        <fullName evidence="2">CLUMA_CG012593, isoform A</fullName>
    </submittedName>
</protein>
<dbReference type="Proteomes" id="UP000183832">
    <property type="component" value="Unassembled WGS sequence"/>
</dbReference>